<dbReference type="RefSeq" id="XP_067822245.1">
    <property type="nucleotide sequence ID" value="XM_067965833.1"/>
</dbReference>
<accession>A0A976NYN7</accession>
<dbReference type="KEGG" id="blac:94351504"/>
<dbReference type="GeneID" id="94351504"/>
<gene>
    <name evidence="1" type="ORF">CCR75_007776</name>
</gene>
<proteinExistence type="predicted"/>
<dbReference type="AlphaFoldDB" id="A0A976NYN7"/>
<dbReference type="Proteomes" id="UP000294530">
    <property type="component" value="Unassembled WGS sequence"/>
</dbReference>
<dbReference type="EMBL" id="SHOA02000012">
    <property type="protein sequence ID" value="TDH72746.1"/>
    <property type="molecule type" value="Genomic_DNA"/>
</dbReference>
<evidence type="ECO:0000313" key="1">
    <source>
        <dbReference type="EMBL" id="TDH72746.1"/>
    </source>
</evidence>
<keyword evidence="2" id="KW-1185">Reference proteome</keyword>
<name>A0A976NYN7_BRELC</name>
<reference evidence="1 2" key="1">
    <citation type="journal article" date="2021" name="Genome Biol.">
        <title>AFLAP: assembly-free linkage analysis pipeline using k-mers from genome sequencing data.</title>
        <authorList>
            <person name="Fletcher K."/>
            <person name="Zhang L."/>
            <person name="Gil J."/>
            <person name="Han R."/>
            <person name="Cavanaugh K."/>
            <person name="Michelmore R."/>
        </authorList>
    </citation>
    <scope>NUCLEOTIDE SEQUENCE [LARGE SCALE GENOMIC DNA]</scope>
    <source>
        <strain evidence="1 2">SF5</strain>
    </source>
</reference>
<protein>
    <submittedName>
        <fullName evidence="1">Uncharacterized protein</fullName>
    </submittedName>
</protein>
<sequence>MSMVAYHQIIIDVSASLTRPNRMSTMCEFEASHLDLLRVWTVSACKKLLASTSCMLEWTQPSNLNATALAGILLCYPCVYTMAAGTKATHISSEQLNCLAMCPLYLLQTSILLPPQNVEIPLHEFSVPQYLHHEDRERGFDKHSSSHLKLLKAQCRLQLQRTIDRSCLASTTRAQVRVTSCTLLHVAL</sequence>
<comment type="caution">
    <text evidence="1">The sequence shown here is derived from an EMBL/GenBank/DDBJ whole genome shotgun (WGS) entry which is preliminary data.</text>
</comment>
<dbReference type="Pfam" id="PF14953">
    <property type="entry name" value="DUF4504"/>
    <property type="match status" value="1"/>
</dbReference>
<organism evidence="1 2">
    <name type="scientific">Bremia lactucae</name>
    <name type="common">Lettuce downy mildew</name>
    <dbReference type="NCBI Taxonomy" id="4779"/>
    <lineage>
        <taxon>Eukaryota</taxon>
        <taxon>Sar</taxon>
        <taxon>Stramenopiles</taxon>
        <taxon>Oomycota</taxon>
        <taxon>Peronosporomycetes</taxon>
        <taxon>Peronosporales</taxon>
        <taxon>Peronosporaceae</taxon>
        <taxon>Bremia</taxon>
    </lineage>
</organism>
<evidence type="ECO:0000313" key="2">
    <source>
        <dbReference type="Proteomes" id="UP000294530"/>
    </source>
</evidence>
<dbReference type="InterPro" id="IPR027850">
    <property type="entry name" value="DUF4504"/>
</dbReference>
<dbReference type="OrthoDB" id="63594at2759"/>